<keyword evidence="4 6" id="KW-0067">ATP-binding</keyword>
<feature type="coiled-coil region" evidence="7">
    <location>
        <begin position="531"/>
        <end position="599"/>
    </location>
</feature>
<dbReference type="OrthoDB" id="193716at2759"/>
<feature type="domain" description="Helicase C-terminal" evidence="9">
    <location>
        <begin position="359"/>
        <end position="520"/>
    </location>
</feature>
<dbReference type="GO" id="GO:0003723">
    <property type="term" value="F:RNA binding"/>
    <property type="evidence" value="ECO:0007669"/>
    <property type="project" value="UniProtKB-UniRule"/>
</dbReference>
<evidence type="ECO:0000313" key="11">
    <source>
        <dbReference type="Proteomes" id="UP000095038"/>
    </source>
</evidence>
<dbReference type="SUPFAM" id="SSF52540">
    <property type="entry name" value="P-loop containing nucleoside triphosphate hydrolases"/>
    <property type="match status" value="1"/>
</dbReference>
<dbReference type="GO" id="GO:0005524">
    <property type="term" value="F:ATP binding"/>
    <property type="evidence" value="ECO:0007669"/>
    <property type="project" value="UniProtKB-UniRule"/>
</dbReference>
<dbReference type="Pfam" id="PF00271">
    <property type="entry name" value="Helicase_C"/>
    <property type="match status" value="1"/>
</dbReference>
<evidence type="ECO:0000259" key="9">
    <source>
        <dbReference type="PROSITE" id="PS51194"/>
    </source>
</evidence>
<dbReference type="InParanoid" id="A0A1D2VIZ9"/>
<dbReference type="Gene3D" id="3.40.50.300">
    <property type="entry name" value="P-loop containing nucleotide triphosphate hydrolases"/>
    <property type="match status" value="2"/>
</dbReference>
<dbReference type="EMBL" id="KV454479">
    <property type="protein sequence ID" value="ODV61595.1"/>
    <property type="molecule type" value="Genomic_DNA"/>
</dbReference>
<protein>
    <recommendedName>
        <fullName evidence="6">ATP-dependent RNA helicase</fullName>
        <ecNumber evidence="6">3.6.4.13</ecNumber>
    </recommendedName>
</protein>
<dbReference type="InterPro" id="IPR011545">
    <property type="entry name" value="DEAD/DEAH_box_helicase_dom"/>
</dbReference>
<dbReference type="GO" id="GO:0016787">
    <property type="term" value="F:hydrolase activity"/>
    <property type="evidence" value="ECO:0007669"/>
    <property type="project" value="UniProtKB-KW"/>
</dbReference>
<dbReference type="PANTHER" id="PTHR24031">
    <property type="entry name" value="RNA HELICASE"/>
    <property type="match status" value="1"/>
</dbReference>
<name>A0A1D2VIZ9_9ASCO</name>
<keyword evidence="7" id="KW-0175">Coiled coil</keyword>
<accession>A0A1D2VIZ9</accession>
<dbReference type="GO" id="GO:0003724">
    <property type="term" value="F:RNA helicase activity"/>
    <property type="evidence" value="ECO:0007669"/>
    <property type="project" value="UniProtKB-EC"/>
</dbReference>
<sequence length="726" mass="84041">MIRRLLFCSRPTAISGVITGKTLPIRYLSCFKKNDNNKTVLITQDQTPVKTFQELYDKRLISLDILHCLHSLGFAYLTTTQRLILRPILSSPKTFVVSAETGSGKTLSFILPIINNLLKNTSKQTAEDIQINDTNDEYSIDSVIIVNTTTLAIQINSEFNRFFNVLNKSETNNFNFSSMMITGGGMSKILQLKSVNTIKPNVIIATPGRFVDLFLASNNCKHLFCNLSYLVFDETDQLLNPMQKMNVYKIQSYLYKLNNSQSEFRHLYFSATIDENTLNSIGNHATKFNKYLEKKCAANQELIEAPLFINANKNNDLSTINNFNTRESINQSLVITDNLVSSFFAMVSFIESQIVNSKMPKDNNSKTQKQQHFKDLVFLPTILSVEFFYMLLLNYLETYYPDLKHKINYNVFYISGSTTTESRERVLKIFKETGNSILISTDLSSRGMDFPDLTNVLILGAQKNFENYIHKIGRTSRGFSLEKADSILYLSEFEKNYYNKLVENNFVNFNHTYQYAKNLEFEKKLFAIIQNEIISTKKQEYVNNLEKLQKKLEREQEKRNELSTGKEDALELKNINSNINSLTNNITKLEKEEDFLISLIQSLLFYYSNFYKRFNFPEDSIFQSISNFFQICSGNFKTKPKIDSLIWKTHYKIYSRDILENYFFISSDDKKYLRNHSHIKNSTYTNNVHNVKGNNCSHSLTIDDTALRKKLASLRSRKVSNRFNAN</sequence>
<feature type="domain" description="Helicase ATP-binding" evidence="8">
    <location>
        <begin position="86"/>
        <end position="291"/>
    </location>
</feature>
<evidence type="ECO:0000259" key="8">
    <source>
        <dbReference type="PROSITE" id="PS51192"/>
    </source>
</evidence>
<comment type="domain">
    <text evidence="6">The Q motif is unique to and characteristic of the DEAD box family of RNA helicases and controls ATP binding and hydrolysis.</text>
</comment>
<evidence type="ECO:0000256" key="6">
    <source>
        <dbReference type="RuleBase" id="RU365068"/>
    </source>
</evidence>
<organism evidence="10 11">
    <name type="scientific">Ascoidea rubescens DSM 1968</name>
    <dbReference type="NCBI Taxonomy" id="1344418"/>
    <lineage>
        <taxon>Eukaryota</taxon>
        <taxon>Fungi</taxon>
        <taxon>Dikarya</taxon>
        <taxon>Ascomycota</taxon>
        <taxon>Saccharomycotina</taxon>
        <taxon>Saccharomycetes</taxon>
        <taxon>Ascoideaceae</taxon>
        <taxon>Ascoidea</taxon>
    </lineage>
</organism>
<gene>
    <name evidence="10" type="ORF">ASCRUDRAFT_143407</name>
</gene>
<keyword evidence="11" id="KW-1185">Reference proteome</keyword>
<dbReference type="AlphaFoldDB" id="A0A1D2VIZ9"/>
<evidence type="ECO:0000313" key="10">
    <source>
        <dbReference type="EMBL" id="ODV61595.1"/>
    </source>
</evidence>
<evidence type="ECO:0000256" key="2">
    <source>
        <dbReference type="ARBA" id="ARBA00022801"/>
    </source>
</evidence>
<comment type="function">
    <text evidence="6">RNA helicase.</text>
</comment>
<dbReference type="InterPro" id="IPR027417">
    <property type="entry name" value="P-loop_NTPase"/>
</dbReference>
<evidence type="ECO:0000256" key="3">
    <source>
        <dbReference type="ARBA" id="ARBA00022806"/>
    </source>
</evidence>
<dbReference type="GO" id="GO:0070013">
    <property type="term" value="C:intracellular organelle lumen"/>
    <property type="evidence" value="ECO:0007669"/>
    <property type="project" value="UniProtKB-ARBA"/>
</dbReference>
<dbReference type="EC" id="3.6.4.13" evidence="6"/>
<dbReference type="PROSITE" id="PS51192">
    <property type="entry name" value="HELICASE_ATP_BIND_1"/>
    <property type="match status" value="1"/>
</dbReference>
<keyword evidence="2 6" id="KW-0378">Hydrolase</keyword>
<evidence type="ECO:0000256" key="4">
    <source>
        <dbReference type="ARBA" id="ARBA00022840"/>
    </source>
</evidence>
<dbReference type="Pfam" id="PF00270">
    <property type="entry name" value="DEAD"/>
    <property type="match status" value="1"/>
</dbReference>
<dbReference type="SMART" id="SM00490">
    <property type="entry name" value="HELICc"/>
    <property type="match status" value="1"/>
</dbReference>
<dbReference type="InterPro" id="IPR014001">
    <property type="entry name" value="Helicase_ATP-bd"/>
</dbReference>
<evidence type="ECO:0000256" key="5">
    <source>
        <dbReference type="ARBA" id="ARBA00022884"/>
    </source>
</evidence>
<comment type="similarity">
    <text evidence="6">Belongs to the DEAD box helicase family.</text>
</comment>
<keyword evidence="3 6" id="KW-0347">Helicase</keyword>
<dbReference type="RefSeq" id="XP_020047902.1">
    <property type="nucleotide sequence ID" value="XM_020189198.1"/>
</dbReference>
<dbReference type="GeneID" id="30962834"/>
<dbReference type="InterPro" id="IPR001650">
    <property type="entry name" value="Helicase_C-like"/>
</dbReference>
<dbReference type="Proteomes" id="UP000095038">
    <property type="component" value="Unassembled WGS sequence"/>
</dbReference>
<dbReference type="PROSITE" id="PS51194">
    <property type="entry name" value="HELICASE_CTER"/>
    <property type="match status" value="1"/>
</dbReference>
<proteinExistence type="inferred from homology"/>
<dbReference type="SMART" id="SM00487">
    <property type="entry name" value="DEXDc"/>
    <property type="match status" value="1"/>
</dbReference>
<reference evidence="11" key="1">
    <citation type="submission" date="2016-05" db="EMBL/GenBank/DDBJ databases">
        <title>Comparative genomics of biotechnologically important yeasts.</title>
        <authorList>
            <consortium name="DOE Joint Genome Institute"/>
            <person name="Riley R."/>
            <person name="Haridas S."/>
            <person name="Wolfe K.H."/>
            <person name="Lopes M.R."/>
            <person name="Hittinger C.T."/>
            <person name="Goker M."/>
            <person name="Salamov A."/>
            <person name="Wisecaver J."/>
            <person name="Long T.M."/>
            <person name="Aerts A.L."/>
            <person name="Barry K."/>
            <person name="Choi C."/>
            <person name="Clum A."/>
            <person name="Coughlan A.Y."/>
            <person name="Deshpande S."/>
            <person name="Douglass A.P."/>
            <person name="Hanson S.J."/>
            <person name="Klenk H.-P."/>
            <person name="Labutti K."/>
            <person name="Lapidus A."/>
            <person name="Lindquist E."/>
            <person name="Lipzen A."/>
            <person name="Meier-Kolthoff J.P."/>
            <person name="Ohm R.A."/>
            <person name="Otillar R.P."/>
            <person name="Pangilinan J."/>
            <person name="Peng Y."/>
            <person name="Rokas A."/>
            <person name="Rosa C.A."/>
            <person name="Scheuner C."/>
            <person name="Sibirny A.A."/>
            <person name="Slot J.C."/>
            <person name="Stielow J.B."/>
            <person name="Sun H."/>
            <person name="Kurtzman C.P."/>
            <person name="Blackwell M."/>
            <person name="Grigoriev I.V."/>
            <person name="Jeffries T.W."/>
        </authorList>
    </citation>
    <scope>NUCLEOTIDE SEQUENCE [LARGE SCALE GENOMIC DNA]</scope>
    <source>
        <strain evidence="11">DSM 1968</strain>
    </source>
</reference>
<evidence type="ECO:0000256" key="7">
    <source>
        <dbReference type="SAM" id="Coils"/>
    </source>
</evidence>
<comment type="catalytic activity">
    <reaction evidence="6">
        <text>ATP + H2O = ADP + phosphate + H(+)</text>
        <dbReference type="Rhea" id="RHEA:13065"/>
        <dbReference type="ChEBI" id="CHEBI:15377"/>
        <dbReference type="ChEBI" id="CHEBI:15378"/>
        <dbReference type="ChEBI" id="CHEBI:30616"/>
        <dbReference type="ChEBI" id="CHEBI:43474"/>
        <dbReference type="ChEBI" id="CHEBI:456216"/>
        <dbReference type="EC" id="3.6.4.13"/>
    </reaction>
</comment>
<keyword evidence="5 6" id="KW-0694">RNA-binding</keyword>
<keyword evidence="1 6" id="KW-0547">Nucleotide-binding</keyword>
<dbReference type="STRING" id="1344418.A0A1D2VIZ9"/>
<evidence type="ECO:0000256" key="1">
    <source>
        <dbReference type="ARBA" id="ARBA00022741"/>
    </source>
</evidence>